<accession>A0ABS9QKC5</accession>
<name>A0ABS9QKC5_9HYPH</name>
<dbReference type="RefSeq" id="WP_239369426.1">
    <property type="nucleotide sequence ID" value="NZ_JAKREW010000031.1"/>
</dbReference>
<protein>
    <recommendedName>
        <fullName evidence="3">DUF1127 domain-containing protein</fullName>
    </recommendedName>
</protein>
<comment type="caution">
    <text evidence="1">The sequence shown here is derived from an EMBL/GenBank/DDBJ whole genome shotgun (WGS) entry which is preliminary data.</text>
</comment>
<proteinExistence type="predicted"/>
<reference evidence="1 2" key="1">
    <citation type="submission" date="2022-02" db="EMBL/GenBank/DDBJ databases">
        <title>Draft genome sequence of Mezorhizobium retamae strain IRAMC:0171 isolated from Retama raetam nodules.</title>
        <authorList>
            <person name="Bengaied R."/>
            <person name="Sbissi I."/>
            <person name="Huber K."/>
            <person name="Ghodbane F."/>
            <person name="Nouioui I."/>
            <person name="Tarhouni M."/>
            <person name="Gtari M."/>
        </authorList>
    </citation>
    <scope>NUCLEOTIDE SEQUENCE [LARGE SCALE GENOMIC DNA]</scope>
    <source>
        <strain evidence="1 2">IRAMC:0171</strain>
    </source>
</reference>
<gene>
    <name evidence="1" type="ORF">L4923_22960</name>
</gene>
<sequence>MTTTQQLTLPASSQRWLSWLADGFGRRRRAHLDVRELSPHLLRDLGLLDGNDPCGRWLG</sequence>
<evidence type="ECO:0000313" key="1">
    <source>
        <dbReference type="EMBL" id="MCG7507903.1"/>
    </source>
</evidence>
<evidence type="ECO:0000313" key="2">
    <source>
        <dbReference type="Proteomes" id="UP001201701"/>
    </source>
</evidence>
<keyword evidence="2" id="KW-1185">Reference proteome</keyword>
<organism evidence="1 2">
    <name type="scientific">Mesorhizobium retamae</name>
    <dbReference type="NCBI Taxonomy" id="2912854"/>
    <lineage>
        <taxon>Bacteria</taxon>
        <taxon>Pseudomonadati</taxon>
        <taxon>Pseudomonadota</taxon>
        <taxon>Alphaproteobacteria</taxon>
        <taxon>Hyphomicrobiales</taxon>
        <taxon>Phyllobacteriaceae</taxon>
        <taxon>Mesorhizobium</taxon>
    </lineage>
</organism>
<dbReference type="Proteomes" id="UP001201701">
    <property type="component" value="Unassembled WGS sequence"/>
</dbReference>
<evidence type="ECO:0008006" key="3">
    <source>
        <dbReference type="Google" id="ProtNLM"/>
    </source>
</evidence>
<dbReference type="EMBL" id="JAKREW010000031">
    <property type="protein sequence ID" value="MCG7507903.1"/>
    <property type="molecule type" value="Genomic_DNA"/>
</dbReference>